<sequence>MLDTAFLGPGVYDIPAERYHGDPCEQPSLSAGLAATMIDATPLHAWAASPRLNPNFEPEPKTAFDIGSAAHELMTGKGRGIHVVDADDYRTKAAQAERDAARAEGYTPLTRPQHEQVMRMVRLARVQMRAHGIGDPFERGRNEITLIWQQDGVTNRCMVDCLDEANRVAYDLKTCAGVADPDRWCRRSMDHGIDLRAAHYLDGLKVTFGGEWTYRFILLEKEQPHCLSVCQMSEGALFMGRKKIRRAREMWRHCLSTGQWPGFSAQIAVVEPPAFHEARWLERESMEADHKRRTGDDILTAAMNWQAPQGKTT</sequence>
<dbReference type="AlphaFoldDB" id="A0AAX1UMY5"/>
<organism evidence="2 3">
    <name type="scientific">Cereibacter sphaeroides</name>
    <name type="common">Rhodobacter sphaeroides</name>
    <dbReference type="NCBI Taxonomy" id="1063"/>
    <lineage>
        <taxon>Bacteria</taxon>
        <taxon>Pseudomonadati</taxon>
        <taxon>Pseudomonadota</taxon>
        <taxon>Alphaproteobacteria</taxon>
        <taxon>Rhodobacterales</taxon>
        <taxon>Paracoccaceae</taxon>
        <taxon>Cereibacter</taxon>
    </lineage>
</organism>
<dbReference type="InterPro" id="IPR011604">
    <property type="entry name" value="PDDEXK-like_dom_sf"/>
</dbReference>
<dbReference type="Pfam" id="PF12684">
    <property type="entry name" value="DUF3799"/>
    <property type="match status" value="1"/>
</dbReference>
<reference evidence="2 3" key="1">
    <citation type="submission" date="2018-08" db="EMBL/GenBank/DDBJ databases">
        <title>Draft genome sequence of Rhodobacter sphaeroides FY.</title>
        <authorList>
            <person name="Rayyan A."/>
            <person name="Meyer T.E."/>
            <person name="Kyndt J.A."/>
        </authorList>
    </citation>
    <scope>NUCLEOTIDE SEQUENCE [LARGE SCALE GENOMIC DNA]</scope>
    <source>
        <strain evidence="2 3">FY</strain>
    </source>
</reference>
<dbReference type="RefSeq" id="WP_118999721.1">
    <property type="nucleotide sequence ID" value="NZ_QWGP01000005.1"/>
</dbReference>
<dbReference type="EMBL" id="QWGP01000005">
    <property type="protein sequence ID" value="RHZ96494.1"/>
    <property type="molecule type" value="Genomic_DNA"/>
</dbReference>
<evidence type="ECO:0000259" key="1">
    <source>
        <dbReference type="Pfam" id="PF12684"/>
    </source>
</evidence>
<evidence type="ECO:0000313" key="3">
    <source>
        <dbReference type="Proteomes" id="UP000266305"/>
    </source>
</evidence>
<evidence type="ECO:0000313" key="2">
    <source>
        <dbReference type="EMBL" id="RHZ96494.1"/>
    </source>
</evidence>
<proteinExistence type="predicted"/>
<feature type="domain" description="Putative exodeoxyribonuclease 8 PDDEXK-like" evidence="1">
    <location>
        <begin position="51"/>
        <end position="269"/>
    </location>
</feature>
<comment type="caution">
    <text evidence="2">The sequence shown here is derived from an EMBL/GenBank/DDBJ whole genome shotgun (WGS) entry which is preliminary data.</text>
</comment>
<gene>
    <name evidence="2" type="ORF">D1114_07230</name>
</gene>
<accession>A0AAX1UMY5</accession>
<dbReference type="Proteomes" id="UP000266305">
    <property type="component" value="Unassembled WGS sequence"/>
</dbReference>
<name>A0AAX1UMY5_CERSP</name>
<protein>
    <recommendedName>
        <fullName evidence="1">Putative exodeoxyribonuclease 8 PDDEXK-like domain-containing protein</fullName>
    </recommendedName>
</protein>
<dbReference type="Gene3D" id="3.90.320.10">
    <property type="match status" value="1"/>
</dbReference>
<dbReference type="InterPro" id="IPR024432">
    <property type="entry name" value="Put_RecE_PDDEXK-like_dom"/>
</dbReference>